<feature type="region of interest" description="Disordered" evidence="1">
    <location>
        <begin position="107"/>
        <end position="140"/>
    </location>
</feature>
<dbReference type="RefSeq" id="WP_274992778.1">
    <property type="nucleotide sequence ID" value="NZ_JAJQQP010000003.1"/>
</dbReference>
<proteinExistence type="predicted"/>
<dbReference type="Proteomes" id="UP001183585">
    <property type="component" value="Unassembled WGS sequence"/>
</dbReference>
<evidence type="ECO:0000259" key="2">
    <source>
        <dbReference type="Pfam" id="PF14062"/>
    </source>
</evidence>
<gene>
    <name evidence="3" type="ORF">J2S48_003900</name>
</gene>
<evidence type="ECO:0000256" key="1">
    <source>
        <dbReference type="SAM" id="MobiDB-lite"/>
    </source>
</evidence>
<sequence>MTHTDFPALPDRLPPGQLLRAADHGQNRTAPRGKALLWMSDAPVDDAGEAWTRLRQEHEQSGLYPVLLEHDDDRAWDDRWSFPETIDVLDATDPETALRTLWDQLQADREPEEDDDEEIPEDEWPSGPWPGLASPGTGDGSPLAMADQYAAHLQDDVDFHGRPRRWRLGLIPARDGASALTLAGWDGPCNHTNDTELISAALTSWGDRFGAHVVGLGTDKLWLSVAHPPQDLAHALAVSLEHFAFCPDNLWQGGYDTIDQYAAALIGINAWVFWWD</sequence>
<dbReference type="EMBL" id="JAVDYE010000001">
    <property type="protein sequence ID" value="MDR7384385.1"/>
    <property type="molecule type" value="Genomic_DNA"/>
</dbReference>
<dbReference type="InterPro" id="IPR025349">
    <property type="entry name" value="DUF4253"/>
</dbReference>
<evidence type="ECO:0000313" key="4">
    <source>
        <dbReference type="Proteomes" id="UP001183585"/>
    </source>
</evidence>
<feature type="region of interest" description="Disordered" evidence="1">
    <location>
        <begin position="1"/>
        <end position="29"/>
    </location>
</feature>
<feature type="compositionally biased region" description="Acidic residues" evidence="1">
    <location>
        <begin position="110"/>
        <end position="124"/>
    </location>
</feature>
<keyword evidence="4" id="KW-1185">Reference proteome</keyword>
<reference evidence="3 4" key="1">
    <citation type="submission" date="2023-07" db="EMBL/GenBank/DDBJ databases">
        <title>Sequencing the genomes of 1000 actinobacteria strains.</title>
        <authorList>
            <person name="Klenk H.-P."/>
        </authorList>
    </citation>
    <scope>NUCLEOTIDE SEQUENCE [LARGE SCALE GENOMIC DNA]</scope>
    <source>
        <strain evidence="3 4">DSM 45554</strain>
    </source>
</reference>
<organism evidence="3 4">
    <name type="scientific">Promicromonospora iranensis</name>
    <dbReference type="NCBI Taxonomy" id="1105144"/>
    <lineage>
        <taxon>Bacteria</taxon>
        <taxon>Bacillati</taxon>
        <taxon>Actinomycetota</taxon>
        <taxon>Actinomycetes</taxon>
        <taxon>Micrococcales</taxon>
        <taxon>Promicromonosporaceae</taxon>
        <taxon>Promicromonospora</taxon>
    </lineage>
</organism>
<evidence type="ECO:0000313" key="3">
    <source>
        <dbReference type="EMBL" id="MDR7384385.1"/>
    </source>
</evidence>
<name>A0ABU2CSS0_9MICO</name>
<feature type="domain" description="DUF4253" evidence="2">
    <location>
        <begin position="167"/>
        <end position="276"/>
    </location>
</feature>
<dbReference type="Pfam" id="PF14062">
    <property type="entry name" value="DUF4253"/>
    <property type="match status" value="1"/>
</dbReference>
<accession>A0ABU2CSS0</accession>
<protein>
    <recommendedName>
        <fullName evidence="2">DUF4253 domain-containing protein</fullName>
    </recommendedName>
</protein>
<comment type="caution">
    <text evidence="3">The sequence shown here is derived from an EMBL/GenBank/DDBJ whole genome shotgun (WGS) entry which is preliminary data.</text>
</comment>